<evidence type="ECO:0000313" key="2">
    <source>
        <dbReference type="EMBL" id="KAB0880106.1"/>
    </source>
</evidence>
<reference evidence="2 3" key="1">
    <citation type="submission" date="2019-09" db="EMBL/GenBank/DDBJ databases">
        <title>Prevalence, distribution, and phylogeny of type two toxin-antitoxin genes possessed by Cronobacter species where C. sakazakii homologs follow sequence type lineages.</title>
        <authorList>
            <person name="Finkelstein S."/>
            <person name="Negrete F."/>
            <person name="Jang H."/>
            <person name="Gopinath G.R."/>
            <person name="Tall B.D."/>
        </authorList>
    </citation>
    <scope>NUCLEOTIDE SEQUENCE [LARGE SCALE GENOMIC DNA]</scope>
    <source>
        <strain evidence="2 3">MOD1_Comp4</strain>
    </source>
</reference>
<evidence type="ECO:0000313" key="3">
    <source>
        <dbReference type="Proteomes" id="UP000439917"/>
    </source>
</evidence>
<dbReference type="EMBL" id="WAGF01000007">
    <property type="protein sequence ID" value="KAB0880106.1"/>
    <property type="molecule type" value="Genomic_DNA"/>
</dbReference>
<dbReference type="AlphaFoldDB" id="A0AAN5X4K4"/>
<sequence length="65" mass="7132">MALSGSPYRHRGSGGGGIAGIPLPEAAGKRRADVILDRKVKNLFAKPPHFRKKESGLSFFWKIKK</sequence>
<protein>
    <submittedName>
        <fullName evidence="2">Uncharacterized protein</fullName>
    </submittedName>
</protein>
<feature type="region of interest" description="Disordered" evidence="1">
    <location>
        <begin position="1"/>
        <end position="22"/>
    </location>
</feature>
<gene>
    <name evidence="2" type="ORF">FZI38_08810</name>
</gene>
<accession>A0AAN5X4K4</accession>
<name>A0AAN5X4K4_CROSK</name>
<proteinExistence type="predicted"/>
<comment type="caution">
    <text evidence="2">The sequence shown here is derived from an EMBL/GenBank/DDBJ whole genome shotgun (WGS) entry which is preliminary data.</text>
</comment>
<evidence type="ECO:0000256" key="1">
    <source>
        <dbReference type="SAM" id="MobiDB-lite"/>
    </source>
</evidence>
<dbReference type="Proteomes" id="UP000439917">
    <property type="component" value="Unassembled WGS sequence"/>
</dbReference>
<organism evidence="2 3">
    <name type="scientific">Cronobacter sakazakii</name>
    <name type="common">Enterobacter sakazakii</name>
    <dbReference type="NCBI Taxonomy" id="28141"/>
    <lineage>
        <taxon>Bacteria</taxon>
        <taxon>Pseudomonadati</taxon>
        <taxon>Pseudomonadota</taxon>
        <taxon>Gammaproteobacteria</taxon>
        <taxon>Enterobacterales</taxon>
        <taxon>Enterobacteriaceae</taxon>
        <taxon>Cronobacter</taxon>
    </lineage>
</organism>